<accession>A0A7X1E466</accession>
<keyword evidence="3" id="KW-1185">Reference proteome</keyword>
<sequence>MKLKSSLNIIGAASLAIPAALSAQAVDEIEELEKGSPLAFLNEMETDASATFGWDSIYLAEGRDDLGDGGLVYSEFTGSAGPVALGTWYADATDVDYNEWNLFGEIAFELTEGLEAYVGYTYLAFFEDGEKSDDSEVGVGVSYAITDYLEASADYVYSFEAEGSFVEVAIAAPYEISEGFSVAPYALLGIDFGYRTEEYDGWNHLQVGLDAEYLISERFAVGGYAAYAFALRDIEKEEDTTGQEIGDQPAFGVYASVGF</sequence>
<dbReference type="AlphaFoldDB" id="A0A7X1E466"/>
<reference evidence="2 3" key="1">
    <citation type="submission" date="2020-07" db="EMBL/GenBank/DDBJ databases">
        <authorList>
            <person name="Feng X."/>
        </authorList>
    </citation>
    <scope>NUCLEOTIDE SEQUENCE [LARGE SCALE GENOMIC DNA]</scope>
    <source>
        <strain evidence="2 3">JCM14086</strain>
    </source>
</reference>
<comment type="caution">
    <text evidence="2">The sequence shown here is derived from an EMBL/GenBank/DDBJ whole genome shotgun (WGS) entry which is preliminary data.</text>
</comment>
<name>A0A7X1E466_9BACT</name>
<evidence type="ECO:0008006" key="4">
    <source>
        <dbReference type="Google" id="ProtNLM"/>
    </source>
</evidence>
<feature type="chain" id="PRO_5031412854" description="Porin" evidence="1">
    <location>
        <begin position="26"/>
        <end position="259"/>
    </location>
</feature>
<evidence type="ECO:0000313" key="2">
    <source>
        <dbReference type="EMBL" id="MBC2602255.1"/>
    </source>
</evidence>
<evidence type="ECO:0000313" key="3">
    <source>
        <dbReference type="Proteomes" id="UP000525652"/>
    </source>
</evidence>
<dbReference type="Proteomes" id="UP000525652">
    <property type="component" value="Unassembled WGS sequence"/>
</dbReference>
<keyword evidence="1" id="KW-0732">Signal</keyword>
<evidence type="ECO:0000256" key="1">
    <source>
        <dbReference type="SAM" id="SignalP"/>
    </source>
</evidence>
<protein>
    <recommendedName>
        <fullName evidence="4">Porin</fullName>
    </recommendedName>
</protein>
<proteinExistence type="predicted"/>
<dbReference type="EMBL" id="JACHVA010000083">
    <property type="protein sequence ID" value="MBC2602255.1"/>
    <property type="molecule type" value="Genomic_DNA"/>
</dbReference>
<organism evidence="2 3">
    <name type="scientific">Puniceicoccus vermicola</name>
    <dbReference type="NCBI Taxonomy" id="388746"/>
    <lineage>
        <taxon>Bacteria</taxon>
        <taxon>Pseudomonadati</taxon>
        <taxon>Verrucomicrobiota</taxon>
        <taxon>Opitutia</taxon>
        <taxon>Puniceicoccales</taxon>
        <taxon>Puniceicoccaceae</taxon>
        <taxon>Puniceicoccus</taxon>
    </lineage>
</organism>
<gene>
    <name evidence="2" type="ORF">H5P30_10745</name>
</gene>
<dbReference type="RefSeq" id="WP_185692952.1">
    <property type="nucleotide sequence ID" value="NZ_JACHVA010000083.1"/>
</dbReference>
<feature type="signal peptide" evidence="1">
    <location>
        <begin position="1"/>
        <end position="25"/>
    </location>
</feature>